<keyword evidence="1" id="KW-0732">Signal</keyword>
<evidence type="ECO:0000259" key="2">
    <source>
        <dbReference type="Pfam" id="PF08239"/>
    </source>
</evidence>
<evidence type="ECO:0000313" key="4">
    <source>
        <dbReference type="Proteomes" id="UP000679008"/>
    </source>
</evidence>
<feature type="domain" description="SH3b" evidence="2">
    <location>
        <begin position="28"/>
        <end position="82"/>
    </location>
</feature>
<name>A0ABS5D714_9FLAO</name>
<keyword evidence="4" id="KW-1185">Reference proteome</keyword>
<reference evidence="3 4" key="1">
    <citation type="submission" date="2021-04" db="EMBL/GenBank/DDBJ databases">
        <title>Description of novel Flavobacterium sp. F-328.</title>
        <authorList>
            <person name="Saticioglu I.B."/>
        </authorList>
    </citation>
    <scope>NUCLEOTIDE SEQUENCE [LARGE SCALE GENOMIC DNA]</scope>
    <source>
        <strain evidence="3 4">F-328</strain>
    </source>
</reference>
<sequence length="179" mass="20395">MKKQIVLLFLLLSNCIYSQSYLGSITKQVNFRAGASSSDQIISSLKAQTQIFIISLETENDYYNIIDINTDKEGYVHKSFVKIGKLISKSNESVFTPNGQTSNYNSEVKIFNNTRKTLTLKLNTELFYFSPYETKNINLTPGEYDFRASAPGVIPYLGTENLNSNQGYSWQFYIVSRRS</sequence>
<proteinExistence type="predicted"/>
<evidence type="ECO:0000313" key="3">
    <source>
        <dbReference type="EMBL" id="MBQ0909740.1"/>
    </source>
</evidence>
<evidence type="ECO:0000256" key="1">
    <source>
        <dbReference type="SAM" id="SignalP"/>
    </source>
</evidence>
<dbReference type="InterPro" id="IPR003646">
    <property type="entry name" value="SH3-like_bac-type"/>
</dbReference>
<feature type="signal peptide" evidence="1">
    <location>
        <begin position="1"/>
        <end position="18"/>
    </location>
</feature>
<dbReference type="Gene3D" id="2.30.30.40">
    <property type="entry name" value="SH3 Domains"/>
    <property type="match status" value="1"/>
</dbReference>
<protein>
    <submittedName>
        <fullName evidence="3">SH3 domain-containing protein</fullName>
    </submittedName>
</protein>
<accession>A0ABS5D714</accession>
<dbReference type="Pfam" id="PF08239">
    <property type="entry name" value="SH3_3"/>
    <property type="match status" value="1"/>
</dbReference>
<feature type="chain" id="PRO_5045835942" evidence="1">
    <location>
        <begin position="19"/>
        <end position="179"/>
    </location>
</feature>
<dbReference type="Proteomes" id="UP000679008">
    <property type="component" value="Unassembled WGS sequence"/>
</dbReference>
<dbReference type="EMBL" id="JAGPXB010000016">
    <property type="protein sequence ID" value="MBQ0909740.1"/>
    <property type="molecule type" value="Genomic_DNA"/>
</dbReference>
<comment type="caution">
    <text evidence="3">The sequence shown here is derived from an EMBL/GenBank/DDBJ whole genome shotgun (WGS) entry which is preliminary data.</text>
</comment>
<gene>
    <name evidence="3" type="ORF">KBJ98_13585</name>
</gene>
<dbReference type="RefSeq" id="WP_210791438.1">
    <property type="nucleotide sequence ID" value="NZ_JAGPXB010000016.1"/>
</dbReference>
<organism evidence="3 4">
    <name type="scientific">Flavobacterium erciyesense</name>
    <dbReference type="NCBI Taxonomy" id="2825842"/>
    <lineage>
        <taxon>Bacteria</taxon>
        <taxon>Pseudomonadati</taxon>
        <taxon>Bacteroidota</taxon>
        <taxon>Flavobacteriia</taxon>
        <taxon>Flavobacteriales</taxon>
        <taxon>Flavobacteriaceae</taxon>
        <taxon>Flavobacterium</taxon>
    </lineage>
</organism>